<dbReference type="Pfam" id="PF21033">
    <property type="entry name" value="RMD1-3"/>
    <property type="match status" value="1"/>
</dbReference>
<accession>A0A2C9LHM0</accession>
<dbReference type="InterPro" id="IPR049039">
    <property type="entry name" value="RMD1-3_a_helical_rpt"/>
</dbReference>
<dbReference type="SUPFAM" id="SSF48452">
    <property type="entry name" value="TPR-like"/>
    <property type="match status" value="1"/>
</dbReference>
<dbReference type="VEuPathDB" id="VectorBase:BGLAX_035646"/>
<proteinExistence type="predicted"/>
<evidence type="ECO:0000313" key="4">
    <source>
        <dbReference type="Proteomes" id="UP000076420"/>
    </source>
</evidence>
<evidence type="ECO:0000256" key="1">
    <source>
        <dbReference type="SAM" id="Coils"/>
    </source>
</evidence>
<dbReference type="KEGG" id="bgt:106072141"/>
<feature type="transmembrane region" description="Helical" evidence="2">
    <location>
        <begin position="7"/>
        <end position="25"/>
    </location>
</feature>
<dbReference type="VEuPathDB" id="VectorBase:BGLB031198"/>
<keyword evidence="2" id="KW-0812">Transmembrane</keyword>
<keyword evidence="2" id="KW-1133">Transmembrane helix</keyword>
<sequence>MSIISKVIVASSLVALGTGLVYVIYQRYVFTERESKLESQISHLSLKLAKLEEELQKIKENLTLSSSTEENEEIFIDALEVAATPLTVNEQGDIPGEEQGAVPTCIQSDETFCDAAKKVDENTYALLIKIDSLVEEGGYNNMKEAFNLLTDLIEKHPLESEFQWRLAKVCFLLTSEDMIKNSETISSTQTDLMKTAHDAAKRALELNDKSGDAHKWMAIVIGSITQYLPVQEQIKNAYVIKDHIQAAMKYKPNDFLPYHMMGRWCYSVYVKVYMLTWVERKVAATLFAAPPTATIEEAIEHLLKAEEINPGSSIDNVLYLGKAYLAKRDYIKAVMWWKSGLQMTSSKTDVRISNYTDIKALKEIEDLLTQYESYAQS</sequence>
<evidence type="ECO:0000256" key="2">
    <source>
        <dbReference type="SAM" id="Phobius"/>
    </source>
</evidence>
<evidence type="ECO:0008006" key="5">
    <source>
        <dbReference type="Google" id="ProtNLM"/>
    </source>
</evidence>
<protein>
    <recommendedName>
        <fullName evidence="5">Regulator of microtubule dynamics protein 1</fullName>
    </recommendedName>
</protein>
<evidence type="ECO:0000313" key="3">
    <source>
        <dbReference type="EnsemblMetazoa" id="BGLB031198-PA"/>
    </source>
</evidence>
<dbReference type="PANTHER" id="PTHR16056">
    <property type="entry name" value="REGULATOR OF MICROTUBULE DYNAMICS PROTEIN"/>
    <property type="match status" value="1"/>
</dbReference>
<dbReference type="OrthoDB" id="512473at2759"/>
<dbReference type="PANTHER" id="PTHR16056:SF37">
    <property type="entry name" value="REGULATOR OF MICROTUBULE DYNAMICS PROTEIN 3-LIKE ISOFORM X1"/>
    <property type="match status" value="1"/>
</dbReference>
<reference evidence="3" key="1">
    <citation type="submission" date="2020-05" db="UniProtKB">
        <authorList>
            <consortium name="EnsemblMetazoa"/>
        </authorList>
    </citation>
    <scope>IDENTIFICATION</scope>
    <source>
        <strain evidence="3">BB02</strain>
    </source>
</reference>
<dbReference type="RefSeq" id="XP_013087889.2">
    <property type="nucleotide sequence ID" value="XM_013232435.2"/>
</dbReference>
<dbReference type="Proteomes" id="UP000076420">
    <property type="component" value="Unassembled WGS sequence"/>
</dbReference>
<dbReference type="GO" id="GO:0008017">
    <property type="term" value="F:microtubule binding"/>
    <property type="evidence" value="ECO:0007669"/>
    <property type="project" value="TreeGrafter"/>
</dbReference>
<dbReference type="STRING" id="6526.A0A2C9LHM0"/>
<keyword evidence="1" id="KW-0175">Coiled coil</keyword>
<dbReference type="InterPro" id="IPR011990">
    <property type="entry name" value="TPR-like_helical_dom_sf"/>
</dbReference>
<dbReference type="GO" id="GO:0005739">
    <property type="term" value="C:mitochondrion"/>
    <property type="evidence" value="ECO:0007669"/>
    <property type="project" value="TreeGrafter"/>
</dbReference>
<name>A0A2C9LHM0_BIOGL</name>
<dbReference type="AlphaFoldDB" id="A0A2C9LHM0"/>
<gene>
    <name evidence="3" type="primary">106072141</name>
</gene>
<feature type="coiled-coil region" evidence="1">
    <location>
        <begin position="34"/>
        <end position="68"/>
    </location>
</feature>
<dbReference type="EnsemblMetazoa" id="BGLB031198-RA">
    <property type="protein sequence ID" value="BGLB031198-PA"/>
    <property type="gene ID" value="BGLB031198"/>
</dbReference>
<dbReference type="GO" id="GO:0005876">
    <property type="term" value="C:spindle microtubule"/>
    <property type="evidence" value="ECO:0007669"/>
    <property type="project" value="TreeGrafter"/>
</dbReference>
<keyword evidence="2" id="KW-0472">Membrane</keyword>
<dbReference type="GO" id="GO:0097431">
    <property type="term" value="C:mitotic spindle pole"/>
    <property type="evidence" value="ECO:0007669"/>
    <property type="project" value="TreeGrafter"/>
</dbReference>
<dbReference type="Gene3D" id="1.25.40.10">
    <property type="entry name" value="Tetratricopeptide repeat domain"/>
    <property type="match status" value="1"/>
</dbReference>
<organism evidence="3 4">
    <name type="scientific">Biomphalaria glabrata</name>
    <name type="common">Bloodfluke planorb</name>
    <name type="synonym">Freshwater snail</name>
    <dbReference type="NCBI Taxonomy" id="6526"/>
    <lineage>
        <taxon>Eukaryota</taxon>
        <taxon>Metazoa</taxon>
        <taxon>Spiralia</taxon>
        <taxon>Lophotrochozoa</taxon>
        <taxon>Mollusca</taxon>
        <taxon>Gastropoda</taxon>
        <taxon>Heterobranchia</taxon>
        <taxon>Euthyneura</taxon>
        <taxon>Panpulmonata</taxon>
        <taxon>Hygrophila</taxon>
        <taxon>Lymnaeoidea</taxon>
        <taxon>Planorbidae</taxon>
        <taxon>Biomphalaria</taxon>
    </lineage>
</organism>